<dbReference type="InterPro" id="IPR021116">
    <property type="entry name" value="Calcitonin/adrenomedullin"/>
</dbReference>
<evidence type="ECO:0000256" key="6">
    <source>
        <dbReference type="SAM" id="MobiDB-lite"/>
    </source>
</evidence>
<feature type="chain" id="PRO_5040206357" description="Adrenomedullin 2" evidence="7">
    <location>
        <begin position="25"/>
        <end position="170"/>
    </location>
</feature>
<comment type="caution">
    <text evidence="8">The sequence shown here is derived from an EMBL/GenBank/DDBJ whole genome shotgun (WGS) entry which is preliminary data.</text>
</comment>
<dbReference type="InterPro" id="IPR051665">
    <property type="entry name" value="Adrenomedullin-reg_peptide"/>
</dbReference>
<comment type="subcellular location">
    <subcellularLocation>
        <location evidence="1">Secreted</location>
    </subcellularLocation>
</comment>
<keyword evidence="9" id="KW-1185">Reference proteome</keyword>
<keyword evidence="4 7" id="KW-0732">Signal</keyword>
<reference evidence="8" key="1">
    <citation type="submission" date="2022-07" db="EMBL/GenBank/DDBJ databases">
        <title>Chromosome-level genome of Muraenolepis orangiensis.</title>
        <authorList>
            <person name="Kim J."/>
        </authorList>
    </citation>
    <scope>NUCLEOTIDE SEQUENCE</scope>
    <source>
        <strain evidence="8">KU_S4_2022</strain>
        <tissue evidence="8">Muscle</tissue>
    </source>
</reference>
<gene>
    <name evidence="8" type="ORF">NHX12_002872</name>
</gene>
<evidence type="ECO:0008006" key="10">
    <source>
        <dbReference type="Google" id="ProtNLM"/>
    </source>
</evidence>
<dbReference type="PANTHER" id="PTHR23414">
    <property type="entry name" value="ADRENOMEDULLIN, ADM"/>
    <property type="match status" value="1"/>
</dbReference>
<name>A0A9Q0E0A0_9TELE</name>
<evidence type="ECO:0000256" key="3">
    <source>
        <dbReference type="ARBA" id="ARBA00022525"/>
    </source>
</evidence>
<evidence type="ECO:0000256" key="4">
    <source>
        <dbReference type="ARBA" id="ARBA00022729"/>
    </source>
</evidence>
<proteinExistence type="inferred from homology"/>
<evidence type="ECO:0000256" key="2">
    <source>
        <dbReference type="ARBA" id="ARBA00010575"/>
    </source>
</evidence>
<accession>A0A9Q0E0A0</accession>
<dbReference type="GO" id="GO:0007189">
    <property type="term" value="P:adenylate cyclase-activating G protein-coupled receptor signaling pathway"/>
    <property type="evidence" value="ECO:0007669"/>
    <property type="project" value="TreeGrafter"/>
</dbReference>
<dbReference type="Proteomes" id="UP001148018">
    <property type="component" value="Unassembled WGS sequence"/>
</dbReference>
<dbReference type="EMBL" id="JANIIK010000110">
    <property type="protein sequence ID" value="KAJ3596465.1"/>
    <property type="molecule type" value="Genomic_DNA"/>
</dbReference>
<comment type="similarity">
    <text evidence="2">Belongs to the adrenomedullin family.</text>
</comment>
<dbReference type="OrthoDB" id="9907777at2759"/>
<evidence type="ECO:0000313" key="8">
    <source>
        <dbReference type="EMBL" id="KAJ3596465.1"/>
    </source>
</evidence>
<sequence length="170" mass="18725">MGRFQPARRWCLLILGLMSMEVQPRPPALTTVVHGHSSRVPQLPESRITPDAFNHTSVALDNAARQREGGVTRGSPASDEPSPRARLSEASPYQNNLTPEREAPPSRRGPRTRRHANNIAGRSPVQLMRVGCVLGTCQVQNLSHRLYQLIGQSGRQDSSPINPRSPHSYG</sequence>
<dbReference type="GO" id="GO:0005576">
    <property type="term" value="C:extracellular region"/>
    <property type="evidence" value="ECO:0007669"/>
    <property type="project" value="UniProtKB-SubCell"/>
</dbReference>
<evidence type="ECO:0000256" key="5">
    <source>
        <dbReference type="ARBA" id="ARBA00023157"/>
    </source>
</evidence>
<feature type="signal peptide" evidence="7">
    <location>
        <begin position="1"/>
        <end position="24"/>
    </location>
</feature>
<protein>
    <recommendedName>
        <fullName evidence="10">Adrenomedullin 2</fullName>
    </recommendedName>
</protein>
<organism evidence="8 9">
    <name type="scientific">Muraenolepis orangiensis</name>
    <name type="common">Patagonian moray cod</name>
    <dbReference type="NCBI Taxonomy" id="630683"/>
    <lineage>
        <taxon>Eukaryota</taxon>
        <taxon>Metazoa</taxon>
        <taxon>Chordata</taxon>
        <taxon>Craniata</taxon>
        <taxon>Vertebrata</taxon>
        <taxon>Euteleostomi</taxon>
        <taxon>Actinopterygii</taxon>
        <taxon>Neopterygii</taxon>
        <taxon>Teleostei</taxon>
        <taxon>Neoteleostei</taxon>
        <taxon>Acanthomorphata</taxon>
        <taxon>Zeiogadaria</taxon>
        <taxon>Gadariae</taxon>
        <taxon>Gadiformes</taxon>
        <taxon>Muraenolepidoidei</taxon>
        <taxon>Muraenolepididae</taxon>
        <taxon>Muraenolepis</taxon>
    </lineage>
</organism>
<dbReference type="Pfam" id="PF00214">
    <property type="entry name" value="Calc_CGRP_IAPP"/>
    <property type="match status" value="1"/>
</dbReference>
<dbReference type="GO" id="GO:0003073">
    <property type="term" value="P:regulation of systemic arterial blood pressure"/>
    <property type="evidence" value="ECO:0007669"/>
    <property type="project" value="TreeGrafter"/>
</dbReference>
<feature type="region of interest" description="Disordered" evidence="6">
    <location>
        <begin position="60"/>
        <end position="122"/>
    </location>
</feature>
<evidence type="ECO:0000313" key="9">
    <source>
        <dbReference type="Proteomes" id="UP001148018"/>
    </source>
</evidence>
<dbReference type="GO" id="GO:0010460">
    <property type="term" value="P:positive regulation of heart rate"/>
    <property type="evidence" value="ECO:0007669"/>
    <property type="project" value="TreeGrafter"/>
</dbReference>
<evidence type="ECO:0000256" key="7">
    <source>
        <dbReference type="SAM" id="SignalP"/>
    </source>
</evidence>
<evidence type="ECO:0000256" key="1">
    <source>
        <dbReference type="ARBA" id="ARBA00004613"/>
    </source>
</evidence>
<keyword evidence="3" id="KW-0964">Secreted</keyword>
<keyword evidence="5" id="KW-1015">Disulfide bond</keyword>
<dbReference type="PANTHER" id="PTHR23414:SF2">
    <property type="entry name" value="PROTEIN ADM2"/>
    <property type="match status" value="1"/>
</dbReference>
<dbReference type="AlphaFoldDB" id="A0A9Q0E0A0"/>
<dbReference type="GO" id="GO:0005179">
    <property type="term" value="F:hormone activity"/>
    <property type="evidence" value="ECO:0007669"/>
    <property type="project" value="InterPro"/>
</dbReference>